<feature type="domain" description="DUF7580" evidence="3">
    <location>
        <begin position="363"/>
        <end position="545"/>
    </location>
</feature>
<dbReference type="InterPro" id="IPR056002">
    <property type="entry name" value="DUF7580"/>
</dbReference>
<dbReference type="PANTHER" id="PTHR35186:SF4">
    <property type="entry name" value="PRION-INHIBITION AND PROPAGATION HELO DOMAIN-CONTAINING PROTEIN"/>
    <property type="match status" value="1"/>
</dbReference>
<gene>
    <name evidence="4" type="ORF">JMJ35_001002</name>
</gene>
<dbReference type="Pfam" id="PF24476">
    <property type="entry name" value="DUF7580"/>
    <property type="match status" value="1"/>
</dbReference>
<comment type="caution">
    <text evidence="4">The sequence shown here is derived from an EMBL/GenBank/DDBJ whole genome shotgun (WGS) entry which is preliminary data.</text>
</comment>
<organism evidence="4 5">
    <name type="scientific">Cladonia borealis</name>
    <dbReference type="NCBI Taxonomy" id="184061"/>
    <lineage>
        <taxon>Eukaryota</taxon>
        <taxon>Fungi</taxon>
        <taxon>Dikarya</taxon>
        <taxon>Ascomycota</taxon>
        <taxon>Pezizomycotina</taxon>
        <taxon>Lecanoromycetes</taxon>
        <taxon>OSLEUM clade</taxon>
        <taxon>Lecanoromycetidae</taxon>
        <taxon>Lecanorales</taxon>
        <taxon>Lecanorineae</taxon>
        <taxon>Cladoniaceae</taxon>
        <taxon>Cladonia</taxon>
    </lineage>
</organism>
<feature type="compositionally biased region" description="Basic residues" evidence="1">
    <location>
        <begin position="1657"/>
        <end position="1669"/>
    </location>
</feature>
<proteinExistence type="predicted"/>
<feature type="region of interest" description="Disordered" evidence="1">
    <location>
        <begin position="1637"/>
        <end position="1669"/>
    </location>
</feature>
<dbReference type="EMBL" id="JAFEKC020000002">
    <property type="protein sequence ID" value="KAK0516399.1"/>
    <property type="molecule type" value="Genomic_DNA"/>
</dbReference>
<dbReference type="PANTHER" id="PTHR35186">
    <property type="entry name" value="ANK_REP_REGION DOMAIN-CONTAINING PROTEIN"/>
    <property type="match status" value="1"/>
</dbReference>
<accession>A0AA39RA35</accession>
<sequence>MSGSEAASFVLAAIPIFVAGLDVYEKGLGVFKFTGQNKRAIDVLRIRVRTEHARLSNLLEMLFEPMGVEIGNDGGWDITKTTGARLDVLLEERLSDLYPAFVELMGSIVMCMNELVQRFEKPDSTNALRTKLRLISSREDIERLVRKLTDYSDCLQSILLLKMSLNTAHTVESIKVRVPLSDVKIAQRDALSDVKMVQRDVRILYNALYPVKEKLSFRKVFLESFRIAHSSRYRRQLQLLLIPPDSSVSRIRPRHGYWLKVCVKFDRELEERSEFHNPRTGRELDVPAIRLASSIDSPTDKQWKSVRFQKPIMSQSEVRQQSRPAKVVSLSEFSRMFHASEPPSEYGPSLIGDPAMLINETNMLSLRDILRSSIRISHVNRIRLAASLTWDVICLIDTPWMKRGLKVADIFFTKNHDVIRVDDLFICHSFDQEDIEQANPRSLIQGQVFRLGVILFELSLHRNIEDLQEGQQPDGIPDELAERLLISRMIDDVYRWGGIKYGDLVKRCVSFQFDSSLNSQHPKILEEIQNSLIREVFSPLEDLLKLFGSLDPEATINLAGSQAKSPKLKILSEDSSIQGLYTPSTRPSIDTLRDDSSIDDRASTIDKIQGLHESSTRPPVEDFCLEHLSLLHRYASEVCQKGYADTFAFARVMLAAKETLLSIAEADDLAHRILPDSSQGEELLDLSRNCLTDFVRLETFRQGAEDREALDDLTNRFTLDGGSLALFNKRVLRFPSNTTDSEISSVISASGTDLSSIFDGKASGSSAATSLVEPVWADSRQVADEFLSLIRDEALLGPLLMSVFEELEALDNIPLRSYLLCLLDKYSEELLLQARQEFGTGSQRQAAMMIYYQASYIVDKMYAEYSLRDRSASKMLEQVMLRIPGEMHEQRSQRVSRIVANFAKVATRGELPEGAPSIVSTDGSFHRDYSAIPAFMTQTGFERRSAASLGFTTIDSNAKIVFVVVKDFLVSGIAFAHLRLALRDTLQQKPMDIVRQEVFSGIPSSDENSYDVTFHVYWDIRQYIKNELTPRQTFASVLTVSGGSRDAFATPCGSYMQWLWSDASIDLLDAIDQTMKHGKYVSAEGSLQISEEDPNQSNLDYKLSISVVGTKYKVSEVAQQLVWLSNVLRTTYTNELSLSRMEFMWIDQGRFELRPGRLAAVPAENDSCWHPLLGKAVIADGFPIPPRDGEVGLELPFQSLVRLSKVDAEMEFDNRVVLYGTSSLLYPTSLSVESYTERTTPRCIQWHLIAGESPHISASLLAEDQNWVKVDDKTFLPTGRSIVGYCKTARILVGTEEYKYDETKGSELLDDESMPGVNIKSINLGTAGMGVFGVQVAMDVEYSRSVEVSPEIAKYDDILVTARTMSMILYDSGEQRGWLLPVQHVLLHMAQCWIKRHTPGVNLTYATSEWEGGNAIEKILIDNYKLLVKTLLDDDSEWFLRDLIKQIWRDLQGCRIARKQRRSENRANQTLPSAKLLAWEFLDFIDRPPEFRMKKFPIDFSGCGWDALAEDDEMMILACRGLGDVILPADTVQLCKKWSTVPSNRAYLTASISCMRILPQSVVGGLCMSLTKRVFWRPTAQSLLDDCAHRGHTSCGKSLQKVITKVDAAPIASTAFPPSGAVVFGVNKLHRSLKQFGEVQHRRAQKDESDGADKTGKKSRWHIFKRSNR</sequence>
<keyword evidence="2" id="KW-0732">Signal</keyword>
<reference evidence="4" key="1">
    <citation type="submission" date="2023-03" db="EMBL/GenBank/DDBJ databases">
        <title>Complete genome of Cladonia borealis.</title>
        <authorList>
            <person name="Park H."/>
        </authorList>
    </citation>
    <scope>NUCLEOTIDE SEQUENCE</scope>
    <source>
        <strain evidence="4">ANT050790</strain>
    </source>
</reference>
<feature type="chain" id="PRO_5041456068" description="DUF7580 domain-containing protein" evidence="2">
    <location>
        <begin position="21"/>
        <end position="1669"/>
    </location>
</feature>
<dbReference type="Proteomes" id="UP001166286">
    <property type="component" value="Unassembled WGS sequence"/>
</dbReference>
<feature type="signal peptide" evidence="2">
    <location>
        <begin position="1"/>
        <end position="20"/>
    </location>
</feature>
<name>A0AA39RA35_9LECA</name>
<evidence type="ECO:0000259" key="3">
    <source>
        <dbReference type="Pfam" id="PF24476"/>
    </source>
</evidence>
<evidence type="ECO:0000256" key="2">
    <source>
        <dbReference type="SAM" id="SignalP"/>
    </source>
</evidence>
<evidence type="ECO:0000313" key="5">
    <source>
        <dbReference type="Proteomes" id="UP001166286"/>
    </source>
</evidence>
<feature type="compositionally biased region" description="Basic and acidic residues" evidence="1">
    <location>
        <begin position="1639"/>
        <end position="1656"/>
    </location>
</feature>
<evidence type="ECO:0000256" key="1">
    <source>
        <dbReference type="SAM" id="MobiDB-lite"/>
    </source>
</evidence>
<evidence type="ECO:0000313" key="4">
    <source>
        <dbReference type="EMBL" id="KAK0516399.1"/>
    </source>
</evidence>
<keyword evidence="5" id="KW-1185">Reference proteome</keyword>
<protein>
    <recommendedName>
        <fullName evidence="3">DUF7580 domain-containing protein</fullName>
    </recommendedName>
</protein>